<keyword evidence="5" id="KW-1185">Reference proteome</keyword>
<dbReference type="Pfam" id="PF08513">
    <property type="entry name" value="LisH"/>
    <property type="match status" value="1"/>
</dbReference>
<dbReference type="Gene3D" id="2.60.120.920">
    <property type="match status" value="1"/>
</dbReference>
<dbReference type="PROSITE" id="PS50188">
    <property type="entry name" value="B302_SPRY"/>
    <property type="match status" value="1"/>
</dbReference>
<evidence type="ECO:0000313" key="5">
    <source>
        <dbReference type="Proteomes" id="UP000012073"/>
    </source>
</evidence>
<dbReference type="STRING" id="2769.R7QM00"/>
<dbReference type="InterPro" id="IPR003877">
    <property type="entry name" value="SPRY_dom"/>
</dbReference>
<feature type="region of interest" description="Disordered" evidence="1">
    <location>
        <begin position="1"/>
        <end position="26"/>
    </location>
</feature>
<dbReference type="OrthoDB" id="25503at2759"/>
<evidence type="ECO:0000313" key="4">
    <source>
        <dbReference type="EMBL" id="CDF39129.1"/>
    </source>
</evidence>
<dbReference type="InterPro" id="IPR013320">
    <property type="entry name" value="ConA-like_dom_sf"/>
</dbReference>
<dbReference type="RefSeq" id="XP_005719040.1">
    <property type="nucleotide sequence ID" value="XM_005718983.1"/>
</dbReference>
<dbReference type="GeneID" id="17326757"/>
<sequence length="471" mass="52741">MKRRKRRRTMRPPSDPAEEAAHMQRYKRRSSETKICVNGICSVHPQKRLLPFPTGFSDSDKAEHLACTVDGLKVSYVGPGRDEKDAASVRTNNPIPTKGLALYYFEITVLDQGDTGRIGVGLCAQNVKLGKMPGWEEDSFAYHGDDGLLFRQTGNAGAQYGPKYGTDDVIGCCWDQVDNTVFFTKNGKNLGPAFNNLSGSLYPTIGMQSTKGRIRANFGRNHFLFDIEAHAHQQRQKILNSITERKLPTDYRILSDTVLSYLMHNGYSLTAAAFAKDAGREAMYEQGQESMLKRKVVCDMVVAGDIDGAMLQLEEEFPQVLKTQVNVRFLLMTQKFIEMIVSGASSEETVEYGREKLRVFQDKDYLQAQESAAGTEILNVADSSKQYEETLRDVYSLLAYRDPAESPMGYLTKQSRREVVADKLNSAILATQKRPMRSILERFLSHTESILSQLLKMENGPAALVAVQDLL</sequence>
<dbReference type="SUPFAM" id="SSF49899">
    <property type="entry name" value="Concanavalin A-like lectins/glucanases"/>
    <property type="match status" value="1"/>
</dbReference>
<dbReference type="CDD" id="cd12909">
    <property type="entry name" value="SPRY_RanBP9_10"/>
    <property type="match status" value="1"/>
</dbReference>
<dbReference type="InterPro" id="IPR050618">
    <property type="entry name" value="Ubq-SigPath_Reg"/>
</dbReference>
<dbReference type="InterPro" id="IPR043136">
    <property type="entry name" value="B30.2/SPRY_sf"/>
</dbReference>
<dbReference type="Gramene" id="CDF39129">
    <property type="protein sequence ID" value="CDF39129"/>
    <property type="gene ID" value="CHC_T00006529001"/>
</dbReference>
<organism evidence="4 5">
    <name type="scientific">Chondrus crispus</name>
    <name type="common">Carrageen Irish moss</name>
    <name type="synonym">Polymorpha crispa</name>
    <dbReference type="NCBI Taxonomy" id="2769"/>
    <lineage>
        <taxon>Eukaryota</taxon>
        <taxon>Rhodophyta</taxon>
        <taxon>Florideophyceae</taxon>
        <taxon>Rhodymeniophycidae</taxon>
        <taxon>Gigartinales</taxon>
        <taxon>Gigartinaceae</taxon>
        <taxon>Chondrus</taxon>
    </lineage>
</organism>
<dbReference type="InterPro" id="IPR024964">
    <property type="entry name" value="CTLH/CRA"/>
</dbReference>
<reference evidence="5" key="1">
    <citation type="journal article" date="2013" name="Proc. Natl. Acad. Sci. U.S.A.">
        <title>Genome structure and metabolic features in the red seaweed Chondrus crispus shed light on evolution of the Archaeplastida.</title>
        <authorList>
            <person name="Collen J."/>
            <person name="Porcel B."/>
            <person name="Carre W."/>
            <person name="Ball S.G."/>
            <person name="Chaparro C."/>
            <person name="Tonon T."/>
            <person name="Barbeyron T."/>
            <person name="Michel G."/>
            <person name="Noel B."/>
            <person name="Valentin K."/>
            <person name="Elias M."/>
            <person name="Artiguenave F."/>
            <person name="Arun A."/>
            <person name="Aury J.M."/>
            <person name="Barbosa-Neto J.F."/>
            <person name="Bothwell J.H."/>
            <person name="Bouget F.Y."/>
            <person name="Brillet L."/>
            <person name="Cabello-Hurtado F."/>
            <person name="Capella-Gutierrez S."/>
            <person name="Charrier B."/>
            <person name="Cladiere L."/>
            <person name="Cock J.M."/>
            <person name="Coelho S.M."/>
            <person name="Colleoni C."/>
            <person name="Czjzek M."/>
            <person name="Da Silva C."/>
            <person name="Delage L."/>
            <person name="Denoeud F."/>
            <person name="Deschamps P."/>
            <person name="Dittami S.M."/>
            <person name="Gabaldon T."/>
            <person name="Gachon C.M."/>
            <person name="Groisillier A."/>
            <person name="Herve C."/>
            <person name="Jabbari K."/>
            <person name="Katinka M."/>
            <person name="Kloareg B."/>
            <person name="Kowalczyk N."/>
            <person name="Labadie K."/>
            <person name="Leblanc C."/>
            <person name="Lopez P.J."/>
            <person name="McLachlan D.H."/>
            <person name="Meslet-Cladiere L."/>
            <person name="Moustafa A."/>
            <person name="Nehr Z."/>
            <person name="Nyvall Collen P."/>
            <person name="Panaud O."/>
            <person name="Partensky F."/>
            <person name="Poulain J."/>
            <person name="Rensing S.A."/>
            <person name="Rousvoal S."/>
            <person name="Samson G."/>
            <person name="Symeonidi A."/>
            <person name="Weissenbach J."/>
            <person name="Zambounis A."/>
            <person name="Wincker P."/>
            <person name="Boyen C."/>
        </authorList>
    </citation>
    <scope>NUCLEOTIDE SEQUENCE [LARGE SCALE GENOMIC DNA]</scope>
    <source>
        <strain evidence="5">cv. Stackhouse</strain>
    </source>
</reference>
<dbReference type="SMART" id="SM00668">
    <property type="entry name" value="CTLH"/>
    <property type="match status" value="1"/>
</dbReference>
<feature type="domain" description="B30.2/SPRY" evidence="2">
    <location>
        <begin position="34"/>
        <end position="223"/>
    </location>
</feature>
<dbReference type="SMART" id="SM00449">
    <property type="entry name" value="SPRY"/>
    <property type="match status" value="1"/>
</dbReference>
<dbReference type="PhylomeDB" id="R7QM00"/>
<dbReference type="OMA" id="GCCINFV"/>
<dbReference type="Pfam" id="PF00622">
    <property type="entry name" value="SPRY"/>
    <property type="match status" value="1"/>
</dbReference>
<feature type="domain" description="CTLH" evidence="3">
    <location>
        <begin position="290"/>
        <end position="347"/>
    </location>
</feature>
<dbReference type="InterPro" id="IPR035782">
    <property type="entry name" value="SPRY_RanBP9/10"/>
</dbReference>
<proteinExistence type="predicted"/>
<dbReference type="PANTHER" id="PTHR12864">
    <property type="entry name" value="RAN BINDING PROTEIN 9-RELATED"/>
    <property type="match status" value="1"/>
</dbReference>
<dbReference type="InterPro" id="IPR006595">
    <property type="entry name" value="CTLH_C"/>
</dbReference>
<accession>R7QM00</accession>
<evidence type="ECO:0008006" key="6">
    <source>
        <dbReference type="Google" id="ProtNLM"/>
    </source>
</evidence>
<gene>
    <name evidence="4" type="ORF">CHC_T00006529001</name>
</gene>
<evidence type="ECO:0000259" key="3">
    <source>
        <dbReference type="PROSITE" id="PS50897"/>
    </source>
</evidence>
<dbReference type="EMBL" id="HG002002">
    <property type="protein sequence ID" value="CDF39129.1"/>
    <property type="molecule type" value="Genomic_DNA"/>
</dbReference>
<dbReference type="PROSITE" id="PS50897">
    <property type="entry name" value="CTLH"/>
    <property type="match status" value="1"/>
</dbReference>
<dbReference type="Proteomes" id="UP000012073">
    <property type="component" value="Unassembled WGS sequence"/>
</dbReference>
<evidence type="ECO:0000256" key="1">
    <source>
        <dbReference type="SAM" id="MobiDB-lite"/>
    </source>
</evidence>
<name>R7QM00_CHOCR</name>
<dbReference type="AlphaFoldDB" id="R7QM00"/>
<dbReference type="SMART" id="SM00757">
    <property type="entry name" value="CRA"/>
    <property type="match status" value="1"/>
</dbReference>
<dbReference type="InterPro" id="IPR013144">
    <property type="entry name" value="CRA_dom"/>
</dbReference>
<feature type="compositionally biased region" description="Basic residues" evidence="1">
    <location>
        <begin position="1"/>
        <end position="10"/>
    </location>
</feature>
<dbReference type="InterPro" id="IPR006594">
    <property type="entry name" value="LisH"/>
</dbReference>
<dbReference type="KEGG" id="ccp:CHC_T00006529001"/>
<evidence type="ECO:0000259" key="2">
    <source>
        <dbReference type="PROSITE" id="PS50188"/>
    </source>
</evidence>
<dbReference type="PROSITE" id="PS50896">
    <property type="entry name" value="LISH"/>
    <property type="match status" value="1"/>
</dbReference>
<dbReference type="InterPro" id="IPR001870">
    <property type="entry name" value="B30.2/SPRY"/>
</dbReference>
<protein>
    <recommendedName>
        <fullName evidence="6">B30.2/SPRY domain-containing protein</fullName>
    </recommendedName>
</protein>
<dbReference type="Pfam" id="PF10607">
    <property type="entry name" value="CTLH"/>
    <property type="match status" value="1"/>
</dbReference>